<dbReference type="GO" id="GO:0005886">
    <property type="term" value="C:plasma membrane"/>
    <property type="evidence" value="ECO:0007669"/>
    <property type="project" value="UniProtKB-SubCell"/>
</dbReference>
<keyword evidence="2" id="KW-1003">Cell membrane</keyword>
<dbReference type="RefSeq" id="WP_126537474.1">
    <property type="nucleotide sequence ID" value="NZ_AP018560.1"/>
</dbReference>
<proteinExistence type="predicted"/>
<organism evidence="10 11">
    <name type="scientific">Aerosticca soli</name>
    <dbReference type="NCBI Taxonomy" id="2010829"/>
    <lineage>
        <taxon>Bacteria</taxon>
        <taxon>Pseudomonadati</taxon>
        <taxon>Pseudomonadota</taxon>
        <taxon>Gammaproteobacteria</taxon>
        <taxon>Lysobacterales</taxon>
        <taxon>Rhodanobacteraceae</taxon>
        <taxon>Aerosticca</taxon>
    </lineage>
</organism>
<evidence type="ECO:0000256" key="2">
    <source>
        <dbReference type="ARBA" id="ARBA00022475"/>
    </source>
</evidence>
<evidence type="ECO:0000256" key="7">
    <source>
        <dbReference type="ARBA" id="ARBA00023136"/>
    </source>
</evidence>
<feature type="transmembrane region" description="Helical" evidence="8">
    <location>
        <begin position="165"/>
        <end position="192"/>
    </location>
</feature>
<dbReference type="OrthoDB" id="9775035at2"/>
<feature type="transmembrane region" description="Helical" evidence="8">
    <location>
        <begin position="204"/>
        <end position="226"/>
    </location>
</feature>
<protein>
    <submittedName>
        <fullName evidence="10">Polymyxin resistance protein ArnT, undecaprenyl phosphate-alpha-L-Ara4N transferase</fullName>
    </submittedName>
</protein>
<dbReference type="EMBL" id="AP018560">
    <property type="protein sequence ID" value="BBD79917.1"/>
    <property type="molecule type" value="Genomic_DNA"/>
</dbReference>
<keyword evidence="7 8" id="KW-0472">Membrane</keyword>
<dbReference type="PANTHER" id="PTHR33908:SF3">
    <property type="entry name" value="UNDECAPRENYL PHOSPHATE-ALPHA-4-AMINO-4-DEOXY-L-ARABINOSE ARABINOSYL TRANSFERASE"/>
    <property type="match status" value="1"/>
</dbReference>
<evidence type="ECO:0000256" key="3">
    <source>
        <dbReference type="ARBA" id="ARBA00022676"/>
    </source>
</evidence>
<evidence type="ECO:0000313" key="10">
    <source>
        <dbReference type="EMBL" id="BBD79917.1"/>
    </source>
</evidence>
<dbReference type="AlphaFoldDB" id="A0A2Z6E4M8"/>
<reference evidence="11" key="1">
    <citation type="submission" date="2018-04" db="EMBL/GenBank/DDBJ databases">
        <authorList>
            <person name="Watanabe M."/>
            <person name="Kojima H."/>
        </authorList>
    </citation>
    <scope>NUCLEOTIDE SEQUENCE [LARGE SCALE GENOMIC DNA]</scope>
    <source>
        <strain evidence="11">Dysh456</strain>
    </source>
</reference>
<feature type="transmembrane region" description="Helical" evidence="8">
    <location>
        <begin position="118"/>
        <end position="145"/>
    </location>
</feature>
<feature type="transmembrane region" description="Helical" evidence="8">
    <location>
        <begin position="317"/>
        <end position="337"/>
    </location>
</feature>
<feature type="transmembrane region" description="Helical" evidence="8">
    <location>
        <begin position="349"/>
        <end position="366"/>
    </location>
</feature>
<name>A0A2Z6E4M8_9GAMM</name>
<dbReference type="GO" id="GO:0016763">
    <property type="term" value="F:pentosyltransferase activity"/>
    <property type="evidence" value="ECO:0007669"/>
    <property type="project" value="TreeGrafter"/>
</dbReference>
<keyword evidence="6 8" id="KW-1133">Transmembrane helix</keyword>
<keyword evidence="5 8" id="KW-0812">Transmembrane</keyword>
<evidence type="ECO:0000256" key="8">
    <source>
        <dbReference type="SAM" id="Phobius"/>
    </source>
</evidence>
<dbReference type="KEGG" id="rbd:ALSL_1259"/>
<dbReference type="InterPro" id="IPR038731">
    <property type="entry name" value="RgtA/B/C-like"/>
</dbReference>
<feature type="transmembrane region" description="Helical" evidence="8">
    <location>
        <begin position="85"/>
        <end position="106"/>
    </location>
</feature>
<evidence type="ECO:0000256" key="1">
    <source>
        <dbReference type="ARBA" id="ARBA00004651"/>
    </source>
</evidence>
<feature type="transmembrane region" description="Helical" evidence="8">
    <location>
        <begin position="289"/>
        <end position="311"/>
    </location>
</feature>
<accession>A0A2Z6E4M8</accession>
<dbReference type="PANTHER" id="PTHR33908">
    <property type="entry name" value="MANNOSYLTRANSFERASE YKCB-RELATED"/>
    <property type="match status" value="1"/>
</dbReference>
<evidence type="ECO:0000313" key="11">
    <source>
        <dbReference type="Proteomes" id="UP000270530"/>
    </source>
</evidence>
<dbReference type="InterPro" id="IPR050297">
    <property type="entry name" value="LipidA_mod_glycosyltrf_83"/>
</dbReference>
<evidence type="ECO:0000259" key="9">
    <source>
        <dbReference type="Pfam" id="PF13231"/>
    </source>
</evidence>
<keyword evidence="3" id="KW-0328">Glycosyltransferase</keyword>
<dbReference type="Proteomes" id="UP000270530">
    <property type="component" value="Chromosome"/>
</dbReference>
<evidence type="ECO:0000256" key="5">
    <source>
        <dbReference type="ARBA" id="ARBA00022692"/>
    </source>
</evidence>
<feature type="domain" description="Glycosyltransferase RgtA/B/C/D-like" evidence="9">
    <location>
        <begin position="64"/>
        <end position="224"/>
    </location>
</feature>
<dbReference type="Pfam" id="PF13231">
    <property type="entry name" value="PMT_2"/>
    <property type="match status" value="1"/>
</dbReference>
<dbReference type="GO" id="GO:0009103">
    <property type="term" value="P:lipopolysaccharide biosynthetic process"/>
    <property type="evidence" value="ECO:0007669"/>
    <property type="project" value="UniProtKB-ARBA"/>
</dbReference>
<keyword evidence="11" id="KW-1185">Reference proteome</keyword>
<evidence type="ECO:0000256" key="4">
    <source>
        <dbReference type="ARBA" id="ARBA00022679"/>
    </source>
</evidence>
<dbReference type="GO" id="GO:0010041">
    <property type="term" value="P:response to iron(III) ion"/>
    <property type="evidence" value="ECO:0007669"/>
    <property type="project" value="TreeGrafter"/>
</dbReference>
<comment type="subcellular location">
    <subcellularLocation>
        <location evidence="1">Cell membrane</location>
        <topology evidence="1">Multi-pass membrane protein</topology>
    </subcellularLocation>
</comment>
<feature type="transmembrane region" description="Helical" evidence="8">
    <location>
        <begin position="372"/>
        <end position="395"/>
    </location>
</feature>
<feature type="transmembrane region" description="Helical" evidence="8">
    <location>
        <begin position="260"/>
        <end position="277"/>
    </location>
</feature>
<gene>
    <name evidence="10" type="ORF">ALSL_1259</name>
</gene>
<evidence type="ECO:0000256" key="6">
    <source>
        <dbReference type="ARBA" id="ARBA00022989"/>
    </source>
</evidence>
<keyword evidence="4 10" id="KW-0808">Transferase</keyword>
<feature type="transmembrane region" description="Helical" evidence="8">
    <location>
        <begin position="407"/>
        <end position="429"/>
    </location>
</feature>
<sequence>MRKPTAALIWIARNPWCLAFAWLIVAALLPLVPIDETRYLTVAWEMRRSGDLVGLTLNGQPYMDKSPLMFWLINASWWVFGVSDLAARLVDVLFAAGSVALVVRVARRLGLAQPERAGWFLLPFVVFGAFAAVVMFDLALCAFFLLALDALLLWLHTRRWHGAALAWLAVAGGLLAKGPVFLVHLAAPLLLVRWWYGRPIERPWRFACGWVAVILLGLLPLAWWAWSAASRIPGVPPEQTLLHQAFGRVAGSFAHRRGPFWYLPLLPVLLLPWMLWLRWRMVPRAIRAAMALPAARLGIAASVPALVMFSAISGKQIHYLLPLLPGVSIGLAALFAVEPALLSTARTRWVALLLLVGWLWPLAHWMRGSWPFAAWQAVVLAFGLALGAAAWAAGTRTPRLASPDGRLAGTATASLCLAISLVLLVTAPLKPHLDGRPIARAVQDLLARGVPVGVLPDEPGMIGYLARLPRPLPVVRDPADWARRHPNGFVLVHASHGRLPPQAQPAVDLIDGWEGLLPAAALAAGSIDP</sequence>
<reference evidence="11" key="2">
    <citation type="submission" date="2018-06" db="EMBL/GenBank/DDBJ databases">
        <title>Genome sequence of Rhodanobacteraceae bacterium strain Dysh456.</title>
        <authorList>
            <person name="Fukui M."/>
        </authorList>
    </citation>
    <scope>NUCLEOTIDE SEQUENCE [LARGE SCALE GENOMIC DNA]</scope>
    <source>
        <strain evidence="11">Dysh456</strain>
    </source>
</reference>